<protein>
    <submittedName>
        <fullName evidence="2">Uncharacterized protein</fullName>
    </submittedName>
</protein>
<keyword evidence="3" id="KW-1185">Reference proteome</keyword>
<evidence type="ECO:0000256" key="1">
    <source>
        <dbReference type="SAM" id="MobiDB-lite"/>
    </source>
</evidence>
<sequence length="101" mass="12053">MKKEKEEDKEKRKEEEKEKEKEKEKEEEEEEEEEEESGSVHLITRLCCHVTRLERAPCWKDLLSGRLELELELEPGVEACRQKQESRLILCGRNSRHGDVM</sequence>
<feature type="region of interest" description="Disordered" evidence="1">
    <location>
        <begin position="1"/>
        <end position="40"/>
    </location>
</feature>
<dbReference type="EMBL" id="QKKF02009095">
    <property type="protein sequence ID" value="RZF45461.1"/>
    <property type="molecule type" value="Genomic_DNA"/>
</dbReference>
<organism evidence="2 3">
    <name type="scientific">Laodelphax striatellus</name>
    <name type="common">Small brown planthopper</name>
    <name type="synonym">Delphax striatella</name>
    <dbReference type="NCBI Taxonomy" id="195883"/>
    <lineage>
        <taxon>Eukaryota</taxon>
        <taxon>Metazoa</taxon>
        <taxon>Ecdysozoa</taxon>
        <taxon>Arthropoda</taxon>
        <taxon>Hexapoda</taxon>
        <taxon>Insecta</taxon>
        <taxon>Pterygota</taxon>
        <taxon>Neoptera</taxon>
        <taxon>Paraneoptera</taxon>
        <taxon>Hemiptera</taxon>
        <taxon>Auchenorrhyncha</taxon>
        <taxon>Fulgoroidea</taxon>
        <taxon>Delphacidae</taxon>
        <taxon>Criomorphinae</taxon>
        <taxon>Laodelphax</taxon>
    </lineage>
</organism>
<name>A0A482XJK5_LAOST</name>
<gene>
    <name evidence="2" type="ORF">LSTR_LSTR009332</name>
</gene>
<dbReference type="AlphaFoldDB" id="A0A482XJK5"/>
<feature type="compositionally biased region" description="Basic and acidic residues" evidence="1">
    <location>
        <begin position="1"/>
        <end position="24"/>
    </location>
</feature>
<dbReference type="InParanoid" id="A0A482XJK5"/>
<reference evidence="2 3" key="1">
    <citation type="journal article" date="2017" name="Gigascience">
        <title>Genome sequence of the small brown planthopper, Laodelphax striatellus.</title>
        <authorList>
            <person name="Zhu J."/>
            <person name="Jiang F."/>
            <person name="Wang X."/>
            <person name="Yang P."/>
            <person name="Bao Y."/>
            <person name="Zhao W."/>
            <person name="Wang W."/>
            <person name="Lu H."/>
            <person name="Wang Q."/>
            <person name="Cui N."/>
            <person name="Li J."/>
            <person name="Chen X."/>
            <person name="Luo L."/>
            <person name="Yu J."/>
            <person name="Kang L."/>
            <person name="Cui F."/>
        </authorList>
    </citation>
    <scope>NUCLEOTIDE SEQUENCE [LARGE SCALE GENOMIC DNA]</scope>
    <source>
        <strain evidence="2">Lst14</strain>
    </source>
</reference>
<evidence type="ECO:0000313" key="3">
    <source>
        <dbReference type="Proteomes" id="UP000291343"/>
    </source>
</evidence>
<proteinExistence type="predicted"/>
<dbReference type="Proteomes" id="UP000291343">
    <property type="component" value="Unassembled WGS sequence"/>
</dbReference>
<accession>A0A482XJK5</accession>
<evidence type="ECO:0000313" key="2">
    <source>
        <dbReference type="EMBL" id="RZF45461.1"/>
    </source>
</evidence>
<feature type="compositionally biased region" description="Acidic residues" evidence="1">
    <location>
        <begin position="25"/>
        <end position="37"/>
    </location>
</feature>
<comment type="caution">
    <text evidence="2">The sequence shown here is derived from an EMBL/GenBank/DDBJ whole genome shotgun (WGS) entry which is preliminary data.</text>
</comment>